<feature type="transmembrane region" description="Helical" evidence="1">
    <location>
        <begin position="63"/>
        <end position="82"/>
    </location>
</feature>
<evidence type="ECO:0000313" key="3">
    <source>
        <dbReference type="Proteomes" id="UP001527925"/>
    </source>
</evidence>
<feature type="transmembrane region" description="Helical" evidence="1">
    <location>
        <begin position="177"/>
        <end position="196"/>
    </location>
</feature>
<name>A0ABR4N7H7_9FUNG</name>
<gene>
    <name evidence="2" type="ORF">HK105_204891</name>
</gene>
<feature type="transmembrane region" description="Helical" evidence="1">
    <location>
        <begin position="35"/>
        <end position="56"/>
    </location>
</feature>
<feature type="transmembrane region" description="Helical" evidence="1">
    <location>
        <begin position="146"/>
        <end position="171"/>
    </location>
</feature>
<proteinExistence type="predicted"/>
<comment type="caution">
    <text evidence="2">The sequence shown here is derived from an EMBL/GenBank/DDBJ whole genome shotgun (WGS) entry which is preliminary data.</text>
</comment>
<accession>A0ABR4N7H7</accession>
<keyword evidence="1" id="KW-1133">Transmembrane helix</keyword>
<sequence>MAQAVIVIMMESVVANQFIQTVDTTVHGQARGVPVYLVIFILAQIFQIVLCWDALAKQNTMQIGAFVAFNFAILCYSGFQYAQLIRIAGSDAGLSVPLIVIPVIIAIFEILFGFLASKLYVEFGWSIFKRIGADPLMRNMYRTYQIFVLLIKIDVFFVLGFGLQFLVLVISSKDPEFAITIAAIPVMLAVLAFAVYGPLDRSRLAADATQMKKEDKLIVMGFLFGLVLAMGYFSFKIFRIFTRPEQYSDTKYYLTFFAALSLTMVIATFVTAVMCILNFGKGLGSHLTEKPEEPAPEVHHGRLPFD</sequence>
<dbReference type="PANTHER" id="PTHR34391:SF1">
    <property type="entry name" value="UPF0658 GOLGI APPARATUS MEMBRANE PROTEIN C1952.10C-RELATED"/>
    <property type="match status" value="1"/>
</dbReference>
<feature type="transmembrane region" description="Helical" evidence="1">
    <location>
        <begin position="217"/>
        <end position="235"/>
    </location>
</feature>
<dbReference type="PANTHER" id="PTHR34391">
    <property type="entry name" value="UPF0658 GOLGI APPARATUS MEMBRANE PROTEIN C1952.10C-RELATED"/>
    <property type="match status" value="1"/>
</dbReference>
<evidence type="ECO:0000313" key="2">
    <source>
        <dbReference type="EMBL" id="KAL2915490.1"/>
    </source>
</evidence>
<feature type="transmembrane region" description="Helical" evidence="1">
    <location>
        <begin position="255"/>
        <end position="280"/>
    </location>
</feature>
<reference evidence="2 3" key="1">
    <citation type="submission" date="2023-09" db="EMBL/GenBank/DDBJ databases">
        <title>Pangenome analysis of Batrachochytrium dendrobatidis and related Chytrids.</title>
        <authorList>
            <person name="Yacoub M.N."/>
            <person name="Stajich J.E."/>
            <person name="James T.Y."/>
        </authorList>
    </citation>
    <scope>NUCLEOTIDE SEQUENCE [LARGE SCALE GENOMIC DNA]</scope>
    <source>
        <strain evidence="2 3">JEL0888</strain>
    </source>
</reference>
<dbReference type="InterPro" id="IPR040410">
    <property type="entry name" value="UPF0658_Golgi"/>
</dbReference>
<keyword evidence="1" id="KW-0812">Transmembrane</keyword>
<dbReference type="Proteomes" id="UP001527925">
    <property type="component" value="Unassembled WGS sequence"/>
</dbReference>
<protein>
    <submittedName>
        <fullName evidence="2">Uncharacterized protein</fullName>
    </submittedName>
</protein>
<keyword evidence="1" id="KW-0472">Membrane</keyword>
<feature type="transmembrane region" description="Helical" evidence="1">
    <location>
        <begin position="94"/>
        <end position="121"/>
    </location>
</feature>
<dbReference type="EMBL" id="JADGIZ020000023">
    <property type="protein sequence ID" value="KAL2915490.1"/>
    <property type="molecule type" value="Genomic_DNA"/>
</dbReference>
<evidence type="ECO:0000256" key="1">
    <source>
        <dbReference type="SAM" id="Phobius"/>
    </source>
</evidence>
<organism evidence="2 3">
    <name type="scientific">Polyrhizophydium stewartii</name>
    <dbReference type="NCBI Taxonomy" id="2732419"/>
    <lineage>
        <taxon>Eukaryota</taxon>
        <taxon>Fungi</taxon>
        <taxon>Fungi incertae sedis</taxon>
        <taxon>Chytridiomycota</taxon>
        <taxon>Chytridiomycota incertae sedis</taxon>
        <taxon>Chytridiomycetes</taxon>
        <taxon>Rhizophydiales</taxon>
        <taxon>Rhizophydiales incertae sedis</taxon>
        <taxon>Polyrhizophydium</taxon>
    </lineage>
</organism>
<keyword evidence="3" id="KW-1185">Reference proteome</keyword>